<evidence type="ECO:0000256" key="2">
    <source>
        <dbReference type="SAM" id="SignalP"/>
    </source>
</evidence>
<keyword evidence="1" id="KW-0472">Membrane</keyword>
<feature type="transmembrane region" description="Helical" evidence="1">
    <location>
        <begin position="61"/>
        <end position="86"/>
    </location>
</feature>
<dbReference type="AlphaFoldDB" id="A0A7S1J9V6"/>
<keyword evidence="1" id="KW-0812">Transmembrane</keyword>
<feature type="signal peptide" evidence="2">
    <location>
        <begin position="1"/>
        <end position="20"/>
    </location>
</feature>
<dbReference type="EMBL" id="HBGA01130340">
    <property type="protein sequence ID" value="CAD9037142.1"/>
    <property type="molecule type" value="Transcribed_RNA"/>
</dbReference>
<feature type="transmembrane region" description="Helical" evidence="1">
    <location>
        <begin position="183"/>
        <end position="201"/>
    </location>
</feature>
<feature type="transmembrane region" description="Helical" evidence="1">
    <location>
        <begin position="137"/>
        <end position="163"/>
    </location>
</feature>
<feature type="transmembrane region" description="Helical" evidence="1">
    <location>
        <begin position="30"/>
        <end position="49"/>
    </location>
</feature>
<gene>
    <name evidence="3" type="ORF">EGYM00392_LOCUS48300</name>
</gene>
<sequence>MVPKMLSLLLLALLVAPCEANVFTNGLVYLPIYLGIATIANIYFTYRAFKAFQAGYVAEAAGMVILMLSGVAWCVPCFIQCIGTAIQGEFWGWGGSETVGCDVMGYYSAFATYSSQMATVLMAFITYALVFTTVPRWTLVVAAGVALFVVAAVVALLPLVGVGEYVKYEGFCYIDYRNVPQCILWLVIMVPCVLAVLGMYVTVYRKDRIMTQPLVRKGLLGLWFVFFCGWVLGVPLIVIGLANCNFPSGLNLTSAILGHGMNLVNPILYGWLWYNWFIRDRSMGAYPAMFAYPMDLLGQGMDYPVWDPTSKLPYTHPTPTYNPAFGPQA</sequence>
<proteinExistence type="predicted"/>
<feature type="transmembrane region" description="Helical" evidence="1">
    <location>
        <begin position="254"/>
        <end position="274"/>
    </location>
</feature>
<dbReference type="Gene3D" id="1.20.1070.10">
    <property type="entry name" value="Rhodopsin 7-helix transmembrane proteins"/>
    <property type="match status" value="1"/>
</dbReference>
<evidence type="ECO:0008006" key="4">
    <source>
        <dbReference type="Google" id="ProtNLM"/>
    </source>
</evidence>
<feature type="transmembrane region" description="Helical" evidence="1">
    <location>
        <begin position="106"/>
        <end position="130"/>
    </location>
</feature>
<protein>
    <recommendedName>
        <fullName evidence="4">G-protein coupled receptors family 1 profile domain-containing protein</fullName>
    </recommendedName>
</protein>
<reference evidence="3" key="1">
    <citation type="submission" date="2021-01" db="EMBL/GenBank/DDBJ databases">
        <authorList>
            <person name="Corre E."/>
            <person name="Pelletier E."/>
            <person name="Niang G."/>
            <person name="Scheremetjew M."/>
            <person name="Finn R."/>
            <person name="Kale V."/>
            <person name="Holt S."/>
            <person name="Cochrane G."/>
            <person name="Meng A."/>
            <person name="Brown T."/>
            <person name="Cohen L."/>
        </authorList>
    </citation>
    <scope>NUCLEOTIDE SEQUENCE</scope>
    <source>
        <strain evidence="3">NIES-381</strain>
    </source>
</reference>
<evidence type="ECO:0000313" key="3">
    <source>
        <dbReference type="EMBL" id="CAD9037142.1"/>
    </source>
</evidence>
<keyword evidence="2" id="KW-0732">Signal</keyword>
<keyword evidence="1" id="KW-1133">Transmembrane helix</keyword>
<accession>A0A7S1J9V6</accession>
<evidence type="ECO:0000256" key="1">
    <source>
        <dbReference type="SAM" id="Phobius"/>
    </source>
</evidence>
<feature type="chain" id="PRO_5030823020" description="G-protein coupled receptors family 1 profile domain-containing protein" evidence="2">
    <location>
        <begin position="21"/>
        <end position="329"/>
    </location>
</feature>
<organism evidence="3">
    <name type="scientific">Eutreptiella gymnastica</name>
    <dbReference type="NCBI Taxonomy" id="73025"/>
    <lineage>
        <taxon>Eukaryota</taxon>
        <taxon>Discoba</taxon>
        <taxon>Euglenozoa</taxon>
        <taxon>Euglenida</taxon>
        <taxon>Spirocuta</taxon>
        <taxon>Euglenophyceae</taxon>
        <taxon>Eutreptiales</taxon>
        <taxon>Eutreptiaceae</taxon>
        <taxon>Eutreptiella</taxon>
    </lineage>
</organism>
<feature type="transmembrane region" description="Helical" evidence="1">
    <location>
        <begin position="222"/>
        <end position="242"/>
    </location>
</feature>
<name>A0A7S1J9V6_9EUGL</name>